<feature type="region of interest" description="Disordered" evidence="1">
    <location>
        <begin position="283"/>
        <end position="331"/>
    </location>
</feature>
<dbReference type="Proteomes" id="UP001177023">
    <property type="component" value="Unassembled WGS sequence"/>
</dbReference>
<feature type="non-terminal residue" evidence="2">
    <location>
        <position position="1"/>
    </location>
</feature>
<evidence type="ECO:0000256" key="1">
    <source>
        <dbReference type="SAM" id="MobiDB-lite"/>
    </source>
</evidence>
<dbReference type="InterPro" id="IPR036047">
    <property type="entry name" value="F-box-like_dom_sf"/>
</dbReference>
<dbReference type="CDD" id="cd09917">
    <property type="entry name" value="F-box_SF"/>
    <property type="match status" value="1"/>
</dbReference>
<dbReference type="AlphaFoldDB" id="A0AA36CWP7"/>
<evidence type="ECO:0008006" key="4">
    <source>
        <dbReference type="Google" id="ProtNLM"/>
    </source>
</evidence>
<organism evidence="2 3">
    <name type="scientific">Mesorhabditis spiculigera</name>
    <dbReference type="NCBI Taxonomy" id="96644"/>
    <lineage>
        <taxon>Eukaryota</taxon>
        <taxon>Metazoa</taxon>
        <taxon>Ecdysozoa</taxon>
        <taxon>Nematoda</taxon>
        <taxon>Chromadorea</taxon>
        <taxon>Rhabditida</taxon>
        <taxon>Rhabditina</taxon>
        <taxon>Rhabditomorpha</taxon>
        <taxon>Rhabditoidea</taxon>
        <taxon>Rhabditidae</taxon>
        <taxon>Mesorhabditinae</taxon>
        <taxon>Mesorhabditis</taxon>
    </lineage>
</organism>
<accession>A0AA36CWP7</accession>
<comment type="caution">
    <text evidence="2">The sequence shown here is derived from an EMBL/GenBank/DDBJ whole genome shotgun (WGS) entry which is preliminary data.</text>
</comment>
<proteinExistence type="predicted"/>
<keyword evidence="3" id="KW-1185">Reference proteome</keyword>
<gene>
    <name evidence="2" type="ORF">MSPICULIGERA_LOCUS14604</name>
</gene>
<sequence length="331" mass="38392">MVKPSPDFSNLPTEVHEKIFDHLGRDPADFARYAQTNRRVWKAGEACKTKAWDWTVFYYDGHVFVEKKNGRHFTLQLLPTLRLLLNGAQVEELNIYCQWAPMPNITAKRVSFQGQLQLPPLHDLLKSLKPTKLDFESVDFGWQKLTMEAVELLNSHAMKVSFGLPRDEFDLDVFGRLIHGSMVVKPIWGRMGREQAVRLAERVIDDWQARKRPVHLVQFSLTNMYTLRFDNWLYRFTPRYISTPTRLCAHMENKLGGLWLTTPMQDWYGDMTQIRAYEFEEEDEYDEFVDDEEDEEASSDEESAHDGSAADDEASDVEVGDKVEATDCLVS</sequence>
<dbReference type="EMBL" id="CATQJA010002643">
    <property type="protein sequence ID" value="CAJ0576309.1"/>
    <property type="molecule type" value="Genomic_DNA"/>
</dbReference>
<feature type="compositionally biased region" description="Acidic residues" evidence="1">
    <location>
        <begin position="283"/>
        <end position="318"/>
    </location>
</feature>
<name>A0AA36CWP7_9BILA</name>
<protein>
    <recommendedName>
        <fullName evidence="4">F-box domain-containing protein</fullName>
    </recommendedName>
</protein>
<dbReference type="SUPFAM" id="SSF81383">
    <property type="entry name" value="F-box domain"/>
    <property type="match status" value="1"/>
</dbReference>
<reference evidence="2" key="1">
    <citation type="submission" date="2023-06" db="EMBL/GenBank/DDBJ databases">
        <authorList>
            <person name="Delattre M."/>
        </authorList>
    </citation>
    <scope>NUCLEOTIDE SEQUENCE</scope>
    <source>
        <strain evidence="2">AF72</strain>
    </source>
</reference>
<evidence type="ECO:0000313" key="2">
    <source>
        <dbReference type="EMBL" id="CAJ0576309.1"/>
    </source>
</evidence>
<evidence type="ECO:0000313" key="3">
    <source>
        <dbReference type="Proteomes" id="UP001177023"/>
    </source>
</evidence>